<keyword evidence="1" id="KW-0812">Transmembrane</keyword>
<evidence type="ECO:0000256" key="1">
    <source>
        <dbReference type="SAM" id="Phobius"/>
    </source>
</evidence>
<keyword evidence="1" id="KW-0472">Membrane</keyword>
<feature type="transmembrane region" description="Helical" evidence="1">
    <location>
        <begin position="108"/>
        <end position="130"/>
    </location>
</feature>
<sequence length="140" mass="15431">MKSVLLGAGANSSVITNVATDADILKFNITLKDRVIMYIDRLLNEITEEQHKNYLIVDATLVITATPQFELSPLVEFFRLTIGITMQMLLLSSILVRNGVRTSVMTELCFIVLLFVWLTKASMAVISPTLGAAGLGMRLL</sequence>
<evidence type="ECO:0000313" key="3">
    <source>
        <dbReference type="Proteomes" id="UP001386955"/>
    </source>
</evidence>
<dbReference type="EMBL" id="JAYMYS010000002">
    <property type="protein sequence ID" value="KAK7405261.1"/>
    <property type="molecule type" value="Genomic_DNA"/>
</dbReference>
<evidence type="ECO:0000313" key="2">
    <source>
        <dbReference type="EMBL" id="KAK7405261.1"/>
    </source>
</evidence>
<dbReference type="AlphaFoldDB" id="A0AAN9XS89"/>
<dbReference type="Proteomes" id="UP001386955">
    <property type="component" value="Unassembled WGS sequence"/>
</dbReference>
<reference evidence="2 3" key="1">
    <citation type="submission" date="2024-01" db="EMBL/GenBank/DDBJ databases">
        <title>The genomes of 5 underutilized Papilionoideae crops provide insights into root nodulation and disease resistanc.</title>
        <authorList>
            <person name="Jiang F."/>
        </authorList>
    </citation>
    <scope>NUCLEOTIDE SEQUENCE [LARGE SCALE GENOMIC DNA]</scope>
    <source>
        <strain evidence="2">DUOXIRENSHENG_FW03</strain>
        <tissue evidence="2">Leaves</tissue>
    </source>
</reference>
<comment type="caution">
    <text evidence="2">The sequence shown here is derived from an EMBL/GenBank/DDBJ whole genome shotgun (WGS) entry which is preliminary data.</text>
</comment>
<accession>A0AAN9XS89</accession>
<proteinExistence type="predicted"/>
<name>A0AAN9XS89_PSOTE</name>
<organism evidence="2 3">
    <name type="scientific">Psophocarpus tetragonolobus</name>
    <name type="common">Winged bean</name>
    <name type="synonym">Dolichos tetragonolobus</name>
    <dbReference type="NCBI Taxonomy" id="3891"/>
    <lineage>
        <taxon>Eukaryota</taxon>
        <taxon>Viridiplantae</taxon>
        <taxon>Streptophyta</taxon>
        <taxon>Embryophyta</taxon>
        <taxon>Tracheophyta</taxon>
        <taxon>Spermatophyta</taxon>
        <taxon>Magnoliopsida</taxon>
        <taxon>eudicotyledons</taxon>
        <taxon>Gunneridae</taxon>
        <taxon>Pentapetalae</taxon>
        <taxon>rosids</taxon>
        <taxon>fabids</taxon>
        <taxon>Fabales</taxon>
        <taxon>Fabaceae</taxon>
        <taxon>Papilionoideae</taxon>
        <taxon>50 kb inversion clade</taxon>
        <taxon>NPAAA clade</taxon>
        <taxon>indigoferoid/millettioid clade</taxon>
        <taxon>Phaseoleae</taxon>
        <taxon>Psophocarpus</taxon>
    </lineage>
</organism>
<gene>
    <name evidence="2" type="ORF">VNO78_06461</name>
</gene>
<keyword evidence="3" id="KW-1185">Reference proteome</keyword>
<feature type="transmembrane region" description="Helical" evidence="1">
    <location>
        <begin position="77"/>
        <end position="96"/>
    </location>
</feature>
<protein>
    <submittedName>
        <fullName evidence="2">Uncharacterized protein</fullName>
    </submittedName>
</protein>
<keyword evidence="1" id="KW-1133">Transmembrane helix</keyword>